<name>A0A931B7E5_9ACTN</name>
<feature type="region of interest" description="Disordered" evidence="1">
    <location>
        <begin position="127"/>
        <end position="159"/>
    </location>
</feature>
<evidence type="ECO:0000313" key="3">
    <source>
        <dbReference type="Proteomes" id="UP000657385"/>
    </source>
</evidence>
<dbReference type="EMBL" id="JADPRT010000013">
    <property type="protein sequence ID" value="MBF9071799.1"/>
    <property type="molecule type" value="Genomic_DNA"/>
</dbReference>
<evidence type="ECO:0000313" key="2">
    <source>
        <dbReference type="EMBL" id="MBF9071799.1"/>
    </source>
</evidence>
<dbReference type="Proteomes" id="UP000657385">
    <property type="component" value="Unassembled WGS sequence"/>
</dbReference>
<comment type="caution">
    <text evidence="2">The sequence shown here is derived from an EMBL/GenBank/DDBJ whole genome shotgun (WGS) entry which is preliminary data.</text>
</comment>
<gene>
    <name evidence="2" type="ORF">I2501_27625</name>
</gene>
<keyword evidence="3" id="KW-1185">Reference proteome</keyword>
<organism evidence="2 3">
    <name type="scientific">Streptacidiphilus fuscans</name>
    <dbReference type="NCBI Taxonomy" id="2789292"/>
    <lineage>
        <taxon>Bacteria</taxon>
        <taxon>Bacillati</taxon>
        <taxon>Actinomycetota</taxon>
        <taxon>Actinomycetes</taxon>
        <taxon>Kitasatosporales</taxon>
        <taxon>Streptomycetaceae</taxon>
        <taxon>Streptacidiphilus</taxon>
    </lineage>
</organism>
<dbReference type="AlphaFoldDB" id="A0A931B7E5"/>
<evidence type="ECO:0000256" key="1">
    <source>
        <dbReference type="SAM" id="MobiDB-lite"/>
    </source>
</evidence>
<dbReference type="RefSeq" id="WP_196196967.1">
    <property type="nucleotide sequence ID" value="NZ_JADPRT010000013.1"/>
</dbReference>
<proteinExistence type="predicted"/>
<sequence length="175" mass="18416">MLALGSRVADAADLPSLRLRPVLDLPTVTADLAVVLDLAGRAGDAVIELTRRIPSTPALPQLLTAIATGAHVTELLTTAGAHLSRVAATFATPARERSEDDTPVGVHTALARDCLQDCATLLTIQHDRPTAPDRQQSSAAVRRSPALPPTSVHYQSATAAVSERSAAVLPFRRRP</sequence>
<accession>A0A931B7E5</accession>
<reference evidence="2" key="1">
    <citation type="submission" date="2020-11" db="EMBL/GenBank/DDBJ databases">
        <title>Isolation and identification of active actinomycetes.</title>
        <authorList>
            <person name="Yu B."/>
        </authorList>
    </citation>
    <scope>NUCLEOTIDE SEQUENCE</scope>
    <source>
        <strain evidence="2">NEAU-YB345</strain>
    </source>
</reference>
<protein>
    <submittedName>
        <fullName evidence="2">Uncharacterized protein</fullName>
    </submittedName>
</protein>